<evidence type="ECO:0000256" key="2">
    <source>
        <dbReference type="ARBA" id="ARBA00023015"/>
    </source>
</evidence>
<dbReference type="SUPFAM" id="SSF101936">
    <property type="entry name" value="DNA-binding pseudobarrel domain"/>
    <property type="match status" value="1"/>
</dbReference>
<reference evidence="7" key="2">
    <citation type="submission" date="2018-03" db="EMBL/GenBank/DDBJ databases">
        <title>The Triticum urartu genome reveals the dynamic nature of wheat genome evolution.</title>
        <authorList>
            <person name="Ling H."/>
            <person name="Ma B."/>
            <person name="Shi X."/>
            <person name="Liu H."/>
            <person name="Dong L."/>
            <person name="Sun H."/>
            <person name="Cao Y."/>
            <person name="Gao Q."/>
            <person name="Zheng S."/>
            <person name="Li Y."/>
            <person name="Yu Y."/>
            <person name="Du H."/>
            <person name="Qi M."/>
            <person name="Li Y."/>
            <person name="Yu H."/>
            <person name="Cui Y."/>
            <person name="Wang N."/>
            <person name="Chen C."/>
            <person name="Wu H."/>
            <person name="Zhao Y."/>
            <person name="Zhang J."/>
            <person name="Li Y."/>
            <person name="Zhou W."/>
            <person name="Zhang B."/>
            <person name="Hu W."/>
            <person name="Eijk M."/>
            <person name="Tang J."/>
            <person name="Witsenboer H."/>
            <person name="Zhao S."/>
            <person name="Li Z."/>
            <person name="Zhang A."/>
            <person name="Wang D."/>
            <person name="Liang C."/>
        </authorList>
    </citation>
    <scope>NUCLEOTIDE SEQUENCE [LARGE SCALE GENOMIC DNA]</scope>
    <source>
        <strain evidence="7">cv. G1812</strain>
    </source>
</reference>
<keyword evidence="2" id="KW-0805">Transcription regulation</keyword>
<dbReference type="InterPro" id="IPR003340">
    <property type="entry name" value="B3_DNA-bd"/>
</dbReference>
<dbReference type="PANTHER" id="PTHR31391:SF106">
    <property type="entry name" value="B3 DOMAIN-CONTAINING PROTEIN OS01G0723500"/>
    <property type="match status" value="1"/>
</dbReference>
<feature type="domain" description="TF-B3" evidence="6">
    <location>
        <begin position="16"/>
        <end position="111"/>
    </location>
</feature>
<reference evidence="8" key="1">
    <citation type="journal article" date="2013" name="Nature">
        <title>Draft genome of the wheat A-genome progenitor Triticum urartu.</title>
        <authorList>
            <person name="Ling H.Q."/>
            <person name="Zhao S."/>
            <person name="Liu D."/>
            <person name="Wang J."/>
            <person name="Sun H."/>
            <person name="Zhang C."/>
            <person name="Fan H."/>
            <person name="Li D."/>
            <person name="Dong L."/>
            <person name="Tao Y."/>
            <person name="Gao C."/>
            <person name="Wu H."/>
            <person name="Li Y."/>
            <person name="Cui Y."/>
            <person name="Guo X."/>
            <person name="Zheng S."/>
            <person name="Wang B."/>
            <person name="Yu K."/>
            <person name="Liang Q."/>
            <person name="Yang W."/>
            <person name="Lou X."/>
            <person name="Chen J."/>
            <person name="Feng M."/>
            <person name="Jian J."/>
            <person name="Zhang X."/>
            <person name="Luo G."/>
            <person name="Jiang Y."/>
            <person name="Liu J."/>
            <person name="Wang Z."/>
            <person name="Sha Y."/>
            <person name="Zhang B."/>
            <person name="Wu H."/>
            <person name="Tang D."/>
            <person name="Shen Q."/>
            <person name="Xue P."/>
            <person name="Zou S."/>
            <person name="Wang X."/>
            <person name="Liu X."/>
            <person name="Wang F."/>
            <person name="Yang Y."/>
            <person name="An X."/>
            <person name="Dong Z."/>
            <person name="Zhang K."/>
            <person name="Zhang X."/>
            <person name="Luo M.C."/>
            <person name="Dvorak J."/>
            <person name="Tong Y."/>
            <person name="Wang J."/>
            <person name="Yang H."/>
            <person name="Li Z."/>
            <person name="Wang D."/>
            <person name="Zhang A."/>
            <person name="Wang J."/>
        </authorList>
    </citation>
    <scope>NUCLEOTIDE SEQUENCE</scope>
    <source>
        <strain evidence="8">cv. G1812</strain>
    </source>
</reference>
<accession>A0A8R7Q037</accession>
<evidence type="ECO:0000259" key="6">
    <source>
        <dbReference type="PROSITE" id="PS50863"/>
    </source>
</evidence>
<dbReference type="GO" id="GO:0005634">
    <property type="term" value="C:nucleus"/>
    <property type="evidence" value="ECO:0007669"/>
    <property type="project" value="UniProtKB-SubCell"/>
</dbReference>
<dbReference type="Pfam" id="PF02362">
    <property type="entry name" value="B3"/>
    <property type="match status" value="1"/>
</dbReference>
<keyword evidence="8" id="KW-1185">Reference proteome</keyword>
<evidence type="ECO:0000256" key="1">
    <source>
        <dbReference type="ARBA" id="ARBA00004123"/>
    </source>
</evidence>
<evidence type="ECO:0000313" key="7">
    <source>
        <dbReference type="EnsemblPlants" id="TuG1812G0400000694.01.T01"/>
    </source>
</evidence>
<sequence length="111" mass="12996">MNEKVDAVHSKIPIYGTVMTNCNIFGSPYILDLSSKYADEYLPREDQTLMLQCRDKSRKVLFHINKNNTNRLFQGWREFADDNNLKVGDLCLFEPLQKKNRVMNVHIICKT</sequence>
<reference evidence="7" key="3">
    <citation type="submission" date="2022-06" db="UniProtKB">
        <authorList>
            <consortium name="EnsemblPlants"/>
        </authorList>
    </citation>
    <scope>IDENTIFICATION</scope>
</reference>
<dbReference type="PROSITE" id="PS50863">
    <property type="entry name" value="B3"/>
    <property type="match status" value="1"/>
</dbReference>
<evidence type="ECO:0000256" key="3">
    <source>
        <dbReference type="ARBA" id="ARBA00023125"/>
    </source>
</evidence>
<dbReference type="Proteomes" id="UP000015106">
    <property type="component" value="Chromosome 4"/>
</dbReference>
<dbReference type="EnsemblPlants" id="TuG1812G0400000694.01.T01">
    <property type="protein sequence ID" value="TuG1812G0400000694.01.T01"/>
    <property type="gene ID" value="TuG1812G0400000694.01"/>
</dbReference>
<name>A0A8R7Q037_TRIUA</name>
<dbReference type="GO" id="GO:0003677">
    <property type="term" value="F:DNA binding"/>
    <property type="evidence" value="ECO:0007669"/>
    <property type="project" value="UniProtKB-KW"/>
</dbReference>
<dbReference type="SMART" id="SM01019">
    <property type="entry name" value="B3"/>
    <property type="match status" value="1"/>
</dbReference>
<dbReference type="Gramene" id="TuG1812G0400000694.01.T01">
    <property type="protein sequence ID" value="TuG1812G0400000694.01.T01"/>
    <property type="gene ID" value="TuG1812G0400000694.01"/>
</dbReference>
<comment type="subcellular location">
    <subcellularLocation>
        <location evidence="1">Nucleus</location>
    </subcellularLocation>
</comment>
<dbReference type="Gene3D" id="2.40.330.10">
    <property type="entry name" value="DNA-binding pseudobarrel domain"/>
    <property type="match status" value="1"/>
</dbReference>
<dbReference type="CDD" id="cd10017">
    <property type="entry name" value="B3_DNA"/>
    <property type="match status" value="1"/>
</dbReference>
<organism evidence="7 8">
    <name type="scientific">Triticum urartu</name>
    <name type="common">Red wild einkorn</name>
    <name type="synonym">Crithodium urartu</name>
    <dbReference type="NCBI Taxonomy" id="4572"/>
    <lineage>
        <taxon>Eukaryota</taxon>
        <taxon>Viridiplantae</taxon>
        <taxon>Streptophyta</taxon>
        <taxon>Embryophyta</taxon>
        <taxon>Tracheophyta</taxon>
        <taxon>Spermatophyta</taxon>
        <taxon>Magnoliopsida</taxon>
        <taxon>Liliopsida</taxon>
        <taxon>Poales</taxon>
        <taxon>Poaceae</taxon>
        <taxon>BOP clade</taxon>
        <taxon>Pooideae</taxon>
        <taxon>Triticodae</taxon>
        <taxon>Triticeae</taxon>
        <taxon>Triticinae</taxon>
        <taxon>Triticum</taxon>
    </lineage>
</organism>
<dbReference type="InterPro" id="IPR044837">
    <property type="entry name" value="REM16-like"/>
</dbReference>
<keyword evidence="3" id="KW-0238">DNA-binding</keyword>
<dbReference type="PANTHER" id="PTHR31391">
    <property type="entry name" value="B3 DOMAIN-CONTAINING PROTEIN OS11G0197600-RELATED"/>
    <property type="match status" value="1"/>
</dbReference>
<dbReference type="AlphaFoldDB" id="A0A8R7Q037"/>
<dbReference type="InterPro" id="IPR015300">
    <property type="entry name" value="DNA-bd_pseudobarrel_sf"/>
</dbReference>
<proteinExistence type="predicted"/>
<evidence type="ECO:0000256" key="4">
    <source>
        <dbReference type="ARBA" id="ARBA00023163"/>
    </source>
</evidence>
<protein>
    <recommendedName>
        <fullName evidence="6">TF-B3 domain-containing protein</fullName>
    </recommendedName>
</protein>
<evidence type="ECO:0000256" key="5">
    <source>
        <dbReference type="ARBA" id="ARBA00023242"/>
    </source>
</evidence>
<keyword evidence="4" id="KW-0804">Transcription</keyword>
<evidence type="ECO:0000313" key="8">
    <source>
        <dbReference type="Proteomes" id="UP000015106"/>
    </source>
</evidence>
<keyword evidence="5" id="KW-0539">Nucleus</keyword>